<dbReference type="SUPFAM" id="SSF47413">
    <property type="entry name" value="lambda repressor-like DNA-binding domains"/>
    <property type="match status" value="1"/>
</dbReference>
<evidence type="ECO:0000256" key="3">
    <source>
        <dbReference type="ARBA" id="ARBA00023163"/>
    </source>
</evidence>
<dbReference type="PANTHER" id="PTHR30146">
    <property type="entry name" value="LACI-RELATED TRANSCRIPTIONAL REPRESSOR"/>
    <property type="match status" value="1"/>
</dbReference>
<dbReference type="InterPro" id="IPR028082">
    <property type="entry name" value="Peripla_BP_I"/>
</dbReference>
<dbReference type="Gene3D" id="1.10.260.40">
    <property type="entry name" value="lambda repressor-like DNA-binding domains"/>
    <property type="match status" value="1"/>
</dbReference>
<dbReference type="InterPro" id="IPR010982">
    <property type="entry name" value="Lambda_DNA-bd_dom_sf"/>
</dbReference>
<gene>
    <name evidence="5" type="ORF">METZ01_LOCUS512764</name>
</gene>
<dbReference type="PANTHER" id="PTHR30146:SF138">
    <property type="entry name" value="TRANSCRIPTIONAL REGULATORY PROTEIN"/>
    <property type="match status" value="1"/>
</dbReference>
<keyword evidence="2" id="KW-0238">DNA-binding</keyword>
<accession>A0A383EUA4</accession>
<evidence type="ECO:0000313" key="5">
    <source>
        <dbReference type="EMBL" id="SVE59910.1"/>
    </source>
</evidence>
<dbReference type="EMBL" id="UINC01228548">
    <property type="protein sequence ID" value="SVE59910.1"/>
    <property type="molecule type" value="Genomic_DNA"/>
</dbReference>
<feature type="domain" description="HTH lacI-type" evidence="4">
    <location>
        <begin position="20"/>
        <end position="74"/>
    </location>
</feature>
<dbReference type="GO" id="GO:0000976">
    <property type="term" value="F:transcription cis-regulatory region binding"/>
    <property type="evidence" value="ECO:0007669"/>
    <property type="project" value="TreeGrafter"/>
</dbReference>
<dbReference type="Pfam" id="PF00532">
    <property type="entry name" value="Peripla_BP_1"/>
    <property type="match status" value="1"/>
</dbReference>
<dbReference type="Gene3D" id="3.40.50.2300">
    <property type="match status" value="2"/>
</dbReference>
<feature type="non-terminal residue" evidence="5">
    <location>
        <position position="215"/>
    </location>
</feature>
<dbReference type="SMART" id="SM00354">
    <property type="entry name" value="HTH_LACI"/>
    <property type="match status" value="1"/>
</dbReference>
<dbReference type="SUPFAM" id="SSF53822">
    <property type="entry name" value="Periplasmic binding protein-like I"/>
    <property type="match status" value="1"/>
</dbReference>
<evidence type="ECO:0000259" key="4">
    <source>
        <dbReference type="PROSITE" id="PS50932"/>
    </source>
</evidence>
<dbReference type="CDD" id="cd01392">
    <property type="entry name" value="HTH_LacI"/>
    <property type="match status" value="1"/>
</dbReference>
<proteinExistence type="predicted"/>
<dbReference type="InterPro" id="IPR000843">
    <property type="entry name" value="HTH_LacI"/>
</dbReference>
<sequence length="215" mass="24250">MSEETIPKRKRLQKKPLRAPTLNDVAEHAGVSTATVSRYHSNAELVGEERRRRVEASIATLEYIPHGAAQALASKRSRTIGAIVPTLDNAIFARGIQAFQQRLQNAGYTLFIASSNYSHDEERTQAETLIARGVDGVMLIGLDHHDQLFERFRQKQLPYINTWSFRSDSDHPCIGFNNFDAAVRLTTYLLDIGHIRFGIIAGITRNNDRAHDRLQ</sequence>
<dbReference type="GO" id="GO:0003700">
    <property type="term" value="F:DNA-binding transcription factor activity"/>
    <property type="evidence" value="ECO:0007669"/>
    <property type="project" value="TreeGrafter"/>
</dbReference>
<keyword evidence="3" id="KW-0804">Transcription</keyword>
<dbReference type="Pfam" id="PF00356">
    <property type="entry name" value="LacI"/>
    <property type="match status" value="1"/>
</dbReference>
<evidence type="ECO:0000256" key="2">
    <source>
        <dbReference type="ARBA" id="ARBA00023125"/>
    </source>
</evidence>
<dbReference type="InterPro" id="IPR001761">
    <property type="entry name" value="Peripla_BP/Lac1_sug-bd_dom"/>
</dbReference>
<protein>
    <recommendedName>
        <fullName evidence="4">HTH lacI-type domain-containing protein</fullName>
    </recommendedName>
</protein>
<evidence type="ECO:0000256" key="1">
    <source>
        <dbReference type="ARBA" id="ARBA00023015"/>
    </source>
</evidence>
<organism evidence="5">
    <name type="scientific">marine metagenome</name>
    <dbReference type="NCBI Taxonomy" id="408172"/>
    <lineage>
        <taxon>unclassified sequences</taxon>
        <taxon>metagenomes</taxon>
        <taxon>ecological metagenomes</taxon>
    </lineage>
</organism>
<dbReference type="AlphaFoldDB" id="A0A383EUA4"/>
<dbReference type="PROSITE" id="PS50932">
    <property type="entry name" value="HTH_LACI_2"/>
    <property type="match status" value="1"/>
</dbReference>
<reference evidence="5" key="1">
    <citation type="submission" date="2018-05" db="EMBL/GenBank/DDBJ databases">
        <authorList>
            <person name="Lanie J.A."/>
            <person name="Ng W.-L."/>
            <person name="Kazmierczak K.M."/>
            <person name="Andrzejewski T.M."/>
            <person name="Davidsen T.M."/>
            <person name="Wayne K.J."/>
            <person name="Tettelin H."/>
            <person name="Glass J.I."/>
            <person name="Rusch D."/>
            <person name="Podicherti R."/>
            <person name="Tsui H.-C.T."/>
            <person name="Winkler M.E."/>
        </authorList>
    </citation>
    <scope>NUCLEOTIDE SEQUENCE</scope>
</reference>
<name>A0A383EUA4_9ZZZZ</name>
<keyword evidence="1" id="KW-0805">Transcription regulation</keyword>